<proteinExistence type="inferred from homology"/>
<dbReference type="GO" id="GO:0016757">
    <property type="term" value="F:glycosyltransferase activity"/>
    <property type="evidence" value="ECO:0007669"/>
    <property type="project" value="UniProtKB-KW"/>
</dbReference>
<dbReference type="Gene3D" id="3.90.550.10">
    <property type="entry name" value="Spore Coat Polysaccharide Biosynthesis Protein SpsA, Chain A"/>
    <property type="match status" value="1"/>
</dbReference>
<organism evidence="5 6">
    <name type="scientific">Halapricum desulfuricans</name>
    <dbReference type="NCBI Taxonomy" id="2841257"/>
    <lineage>
        <taxon>Archaea</taxon>
        <taxon>Methanobacteriati</taxon>
        <taxon>Methanobacteriota</taxon>
        <taxon>Stenosarchaea group</taxon>
        <taxon>Halobacteria</taxon>
        <taxon>Halobacteriales</taxon>
        <taxon>Haloarculaceae</taxon>
        <taxon>Halapricum</taxon>
    </lineage>
</organism>
<evidence type="ECO:0000259" key="4">
    <source>
        <dbReference type="Pfam" id="PF00535"/>
    </source>
</evidence>
<reference evidence="5" key="1">
    <citation type="submission" date="2020-11" db="EMBL/GenBank/DDBJ databases">
        <title>Carbohydrate-dependent, anaerobic sulfur respiration: A novel catabolism in halophilic archaea.</title>
        <authorList>
            <person name="Sorokin D.Y."/>
            <person name="Messina E."/>
            <person name="Smedile F."/>
            <person name="La Cono V."/>
            <person name="Hallsworth J.E."/>
            <person name="Yakimov M.M."/>
        </authorList>
    </citation>
    <scope>NUCLEOTIDE SEQUENCE</scope>
    <source>
        <strain evidence="5">HSR-Bgl</strain>
    </source>
</reference>
<dbReference type="AlphaFoldDB" id="A0A897NF84"/>
<dbReference type="SUPFAM" id="SSF53448">
    <property type="entry name" value="Nucleotide-diphospho-sugar transferases"/>
    <property type="match status" value="1"/>
</dbReference>
<dbReference type="PANTHER" id="PTHR43179:SF12">
    <property type="entry name" value="GALACTOFURANOSYLTRANSFERASE GLFT2"/>
    <property type="match status" value="1"/>
</dbReference>
<dbReference type="Pfam" id="PF00535">
    <property type="entry name" value="Glycos_transf_2"/>
    <property type="match status" value="1"/>
</dbReference>
<dbReference type="InterPro" id="IPR001173">
    <property type="entry name" value="Glyco_trans_2-like"/>
</dbReference>
<dbReference type="PANTHER" id="PTHR43179">
    <property type="entry name" value="RHAMNOSYLTRANSFERASE WBBL"/>
    <property type="match status" value="1"/>
</dbReference>
<gene>
    <name evidence="5" type="primary">aglO3</name>
    <name evidence="5" type="ORF">HSBGL_0927</name>
</gene>
<evidence type="ECO:0000313" key="6">
    <source>
        <dbReference type="Proteomes" id="UP000663305"/>
    </source>
</evidence>
<dbReference type="EMBL" id="CP064789">
    <property type="protein sequence ID" value="QSG11357.1"/>
    <property type="molecule type" value="Genomic_DNA"/>
</dbReference>
<evidence type="ECO:0000256" key="3">
    <source>
        <dbReference type="ARBA" id="ARBA00022679"/>
    </source>
</evidence>
<evidence type="ECO:0000256" key="1">
    <source>
        <dbReference type="ARBA" id="ARBA00006739"/>
    </source>
</evidence>
<dbReference type="GeneID" id="68860453"/>
<dbReference type="RefSeq" id="WP_229125887.1">
    <property type="nucleotide sequence ID" value="NZ_CP064789.1"/>
</dbReference>
<evidence type="ECO:0000313" key="5">
    <source>
        <dbReference type="EMBL" id="QSG11357.1"/>
    </source>
</evidence>
<keyword evidence="2" id="KW-0328">Glycosyltransferase</keyword>
<feature type="domain" description="Glycosyltransferase 2-like" evidence="4">
    <location>
        <begin position="33"/>
        <end position="148"/>
    </location>
</feature>
<protein>
    <submittedName>
        <fullName evidence="5">Glycosyl transferase family 2</fullName>
    </submittedName>
</protein>
<keyword evidence="3 5" id="KW-0808">Transferase</keyword>
<evidence type="ECO:0000256" key="2">
    <source>
        <dbReference type="ARBA" id="ARBA00022676"/>
    </source>
</evidence>
<dbReference type="Proteomes" id="UP000663305">
    <property type="component" value="Chromosome"/>
</dbReference>
<name>A0A897NF84_9EURY</name>
<accession>A0A897NF84</accession>
<dbReference type="InterPro" id="IPR029044">
    <property type="entry name" value="Nucleotide-diphossugar_trans"/>
</dbReference>
<sequence>MSTSTDDTPAISVIVCSLTPPEQIDCLRVLDAQQFDDYEVIYRDDPGLAAARNAGIEAATADRLVFLDDDAVPHANYLPAMIDALDANPIVAGRIVHPGDGVISEFTGSYDQGNHRHYVRAVPTSFRRGSTGLTGCNMAFRGGVFNEIGGFDERFEWGHEETDLIRRAVEADYRVLYDPDAAVTHWYATSIRDYWRKMANFGTADLRYDRKWETPLSERLVESLIPVRLGPTPAAAAVATVGNTLRNIEYLKTWLSE</sequence>
<comment type="similarity">
    <text evidence="1">Belongs to the glycosyltransferase 2 family.</text>
</comment>